<name>A0AA90PKR7_9HELI</name>
<feature type="domain" description="Autotransporter" evidence="2">
    <location>
        <begin position="3092"/>
        <end position="3375"/>
    </location>
</feature>
<evidence type="ECO:0000313" key="3">
    <source>
        <dbReference type="EMBL" id="MDO7253931.1"/>
    </source>
</evidence>
<feature type="compositionally biased region" description="Basic and acidic residues" evidence="1">
    <location>
        <begin position="486"/>
        <end position="507"/>
    </location>
</feature>
<protein>
    <recommendedName>
        <fullName evidence="2">Autotransporter domain-containing protein</fullName>
    </recommendedName>
</protein>
<dbReference type="Gene3D" id="2.40.128.130">
    <property type="entry name" value="Autotransporter beta-domain"/>
    <property type="match status" value="1"/>
</dbReference>
<dbReference type="EMBL" id="JAUYZK010000019">
    <property type="protein sequence ID" value="MDP2539821.1"/>
    <property type="molecule type" value="Genomic_DNA"/>
</dbReference>
<reference evidence="4 6" key="1">
    <citation type="submission" date="2023-07" db="EMBL/GenBank/DDBJ databases">
        <title>Unpublished Manusciprt.</title>
        <authorList>
            <person name="Aydin F."/>
            <person name="Tarhane S."/>
            <person name="Saticioglu I.B."/>
            <person name="Karakaya E."/>
            <person name="Abay S."/>
            <person name="Guran O."/>
            <person name="Bozkurt E."/>
            <person name="Uzum N."/>
            <person name="Olgun K."/>
            <person name="Jablonski D."/>
        </authorList>
    </citation>
    <scope>NUCLEOTIDE SEQUENCE</scope>
    <source>
        <strain evidence="6">faydin-H75</strain>
        <strain evidence="4">Faydin-H76</strain>
    </source>
</reference>
<dbReference type="InterPro" id="IPR005546">
    <property type="entry name" value="Autotransporte_beta"/>
</dbReference>
<evidence type="ECO:0000259" key="2">
    <source>
        <dbReference type="PROSITE" id="PS51208"/>
    </source>
</evidence>
<comment type="caution">
    <text evidence="4">The sequence shown here is derived from an EMBL/GenBank/DDBJ whole genome shotgun (WGS) entry which is preliminary data.</text>
</comment>
<proteinExistence type="predicted"/>
<dbReference type="EMBL" id="JAUPEV010000019">
    <property type="protein sequence ID" value="MDO7253931.1"/>
    <property type="molecule type" value="Genomic_DNA"/>
</dbReference>
<accession>A0AA90PKR7</accession>
<evidence type="ECO:0000313" key="5">
    <source>
        <dbReference type="Proteomes" id="UP001177258"/>
    </source>
</evidence>
<dbReference type="InterPro" id="IPR036709">
    <property type="entry name" value="Autotransporte_beta_dom_sf"/>
</dbReference>
<sequence length="3526" mass="371400">MDYSQKDFTGVTPTFTATNNSTLGFKNDFKDAANFVIKDSTLKDVKNSNGGDMHFDAHNANIGNITITNPTSGGAGGKVSGTFDSSNIGNITSISNFSNTIKITNSQGKENLKIGNISYGDGTKTPKEGAALDINLDKNATVGNIDVGKAALNATFNGASVGDIKNTNSDTANPSSITFTNTKGQSIGKIGDSTHKFTGSINGTFDFTPVTTTDSSGKTITKSLQIGDITSSSTAKNDISFVFGGKDASGNTIGKPTTPIKISGGSSDSSYTFANLGNLSTDSSKKQDLSTVSGITFGSDAKVGSLNLVGTSVSLAKGEQLDKQTISKLLGNTSAASDLKSANLVFGNAKLVQKPDGSTEIVKNTDDKGNTVFATLTQEGKTHTKGDGYVKGKSSDADIQAPTDSGDFTLKADFLYTPGTFDASKGESAWTGSIKGDPTKVDVSLNNAGTISTTQLGSTSVADLSVALSGTTLTGVLGGDVNVPVLDDKGQPKKDSSGKAETTKKAQDVTLSIDASSSNSKGLSIIGDGKHDLTLDFSGNNSKDKFTGAILGGSADSSLTIKNLDGININSTAGGSIVDGLKAAGITGINNPSAAKNPDGSSISLTDDQKKDIATSTEFKLSGSSITGNIKDTNYSYNLGFSSTPSKDDDGKTIPPASYNGTSINFSGNTNNQTLSFEGKDAINPTNHQALNITLGTGDTSLNFKDTGATIAALHTDNAGANSSLISDGTSIVGDWTKGSADVSFDSNSKFYGVIGGSSDKPIKVNLGENSLYSSSDPVIQAAYQGKLKGTSSDGTSTYATPVVDLSSTGEKELNFKNPGETLEIKGLSETNGLDSGNLIANNMSLVGNLYSKLDSTTKASDVKATLSFDSSTANGHKPTSFTTDHIGVLANGSSVSFSGEGSLKPLTPYDEKTHKGGVTTISLGGSSTGNTNFNLDNTGANVVFSQVSGQKDVKGNFDIRGTNITLDNGLSAWEGSRVNLIFANATSSTKDTLLKTKDGSLLTSKTNAAGVNKPNTDYVDSSTLTIKSGTVSLKGKENNITFIGDASVIATPMVTKPMELGGDAKANINLINMGTTLSSTIEGIIKAQGSSAEAVATQMVSNITDASTKNSMKTSLISKFKNTSMADILLASNNSGSKGTVKYYYNLAGTTLGQVSIGAPKSTDGLNQTQVYINASFDQRDLKDRDNDAQRYYSDNKTIGNTQLEIAKSALNGNLTLDGNVHANFHFYGENSLNSNAKISGGASDSIFTFRDMTLNFGAGSGFSNYAMNGKVVLNGVNASGTFNPTGNVSFVSLGENNKEINALVFKDYGQQTPSNFNNNLQTNGDLYGVNANLNDVLKIKDTHFKGSIDSNKAFTFVFAGSNSSGFAQTDSKEATKLGSNAKNVTLDLIDVGTVQMSNINAGASDSNNVVNLYGQSALSTTSKDGKTTLEVKGGDSLTINATIDKNNAKLWGADDKGSLNFDIEGTSAVNSVYNLTFNGGIPYPNTTTSFYTGNIGLLNSNSVINFIDAGTLKDTQFENTKASVNISRTTITGDIYFNSGLIDFTNNNKAFSGNVVYKDASNNVKDLIFDFSNNNQADKIENKNASDHNYYLAGGSGSKFTFVNLTDNHSSAASSPIQWQASNTQDGIFNTLGFNGVHFRAADASRDKKILLGNSVAQSLDDNTTFAFAGTSISGDINTKYNLDLSFYNLADGSQSITSSFDKNTKVPLNKSFYSGSSISTKGTLNLTLYGAGALGNTPVTLHSDKVLNVNASSDNGEIGSIITSNVAAGSGLWINHLGFSGDFLSQKDTSGNGGIVGVTFENQEVQDGFILGSKDNRLIVNLSNTTLNEGKKQVVIIGSGNSKLNFSNSAPVYIHSTSDAFKETDTWDKNYKGTFFADGSSIISRGTSIIGNIYTNNKTDSDYEKSNGASKTRGTYYDLAFSSIATSNTPASFYAGSYIGVGANNSNTTSVLDGYSKIAFDGRGSLKSISKDKDGNEVYTDVKNIASSTTGADLKASDVNLTIAVHDTPTSTEGSMVSSINISNTGGVLQINEIAPSSLANRLDLQNFYSLSLRGVSLYGDSFTGGLFSFNSKFKNPNESQKFQMTFSNGDGLETIIKDSDKKTISLNDSKLGKDYIESSSYGIKSFKSTQGNNYLAPKLTFIGSASHNFFSSKANSATAFFTNYQPTKDTSNNNYAQINFINADNTYSPMSLDAFNTTVTVDNTNSNNEAINNNDTQNTGIINLIGTTLGSNDLSKTAFILNANFDQRGDDTYFVKDAAYVSADNPDGFLTTDGFGALSSSILKVRKAKLDGDFKLGDKVEAHFSFLGNDAFTSKASISGGTSNSTLDLNGTSNLSYTKINAFGGTSTIVNTTFDGDIKDNADTAGSSTSVMNAYFNSKDTNITSDQAKTFIKNYNDSVKDTMALDLSTEHTFNANVGKTAGVLQLSFIGATSTGSNFKISNDDNIKNIYSFVDYGKIDLSTIATDGKNVKGTIKWIGNSYQVGKVENAVNANVDMSVTGDDIKNNEYIANGGVQDITFDFGGSANKPDGSKKEIGVIKDATDTTEGGKTTKGGATSDSTYTVANLTDGSNALSTDSGGIINTINHTLNNTTDASKNPFQNTVGTIGISGTNIQGDLNQDKNFKGTDGSDSTFNGTIQATFDSTEKNPSHINGNIKGDATKDITFIGENSSDFKDGKVISGGDKDSKYSFQDAGSINTSTLNNILSGGSNTNGSGYQSTAGTFNFDGSTTIAGDIKDAANTTNAKDQTINIGKNKDKSPNGVVYQGEISTTSKVDAIFGVGSSVNIKNENENSVYDFSKFSGSSTAAIADIDLGDKQAKITGFNGNTSLIGSINDQNSGNTYTFSGGNGKTAGHWILTKDSSVNKLVVQNDFAPTSAILEASSANNPFAVIDLTGRDANTSNAMLSGANHIAGASIVAATPSANNNGGYLNLTVNSLDANNAIFRLGVNLSNSDQDPMITVNSVTTSTNRVNYLQFYPQGGGSVSAPILVANVAGTISTSYFKGAYSKAGLRIYTPEVIGKNVTDKGMQAGGLSASPDTYHTEFYLNSLVSSVNTAVVAPMQQSLSSAYRNFRVETNNLHLRMGELRGIGATQGAWARIMNGMGSDDSNRDIYTTIQAGYDYKFDVLGGVNYVGVVADTSIINSEGSDYKGLGNTLGLGIYNTYLMDNGLYVDAITKYLYMHNKINSAVTSEQILGNSAFLLGGEVGYRYKLDNVLPYLKIAKNIYTQGFYIEPQVELIYGYIAGNNFNTSLNSVSEASTISATLDGNNALISRVGAVIGKEIRTSSFYGDIRLGISYVNELNTGGSTSLVDTMNPQAITSQTPSNNKLALSLGTNVKINEDWRVYADIGRTFFGIYNIDYNINLGGRWNFGKKTSSLERNIKAQKQAEAKKLKEEEKIRAKQQAQQAKVSKAQPIKAAKILSISEAKTKCQGCAPESGYYLRIVTISSTNANLEKQLKGHSFRVYSFKDSKNRTLHSYLAGPYQTQSDIDKAKTAIDKIAQWANNNKKIQSEVYEVKNNRN</sequence>
<reference evidence="3 5" key="3">
    <citation type="journal article" date="2024" name="Syst. Appl. Microbiol.">
        <title>Helicobacter cappadocius sp. nov., from lizards: The first psychrotrophic Helicobacter species.</title>
        <authorList>
            <person name="Aydin F."/>
            <person name="Tarhane S."/>
            <person name="Karakaya E."/>
            <person name="Abay S."/>
            <person name="Kayman T."/>
            <person name="Guran O."/>
            <person name="Bozkurt E."/>
            <person name="Uzum N."/>
            <person name="Avci A."/>
            <person name="Olgun K."/>
            <person name="Jablonski D."/>
            <person name="Guran C."/>
            <person name="Burcin Saticioglu I."/>
        </authorList>
    </citation>
    <scope>NUCLEOTIDE SEQUENCE [LARGE SCALE GENOMIC DNA]</scope>
    <source>
        <strain evidence="3">Faydin-H75</strain>
        <strain evidence="5">faydin-H76</strain>
    </source>
</reference>
<gene>
    <name evidence="3" type="ORF">Q5I04_08440</name>
    <name evidence="4" type="ORF">Q5I06_08550</name>
</gene>
<dbReference type="Proteomes" id="UP001240777">
    <property type="component" value="Unassembled WGS sequence"/>
</dbReference>
<organism evidence="4 5">
    <name type="scientific">Helicobacter cappadocius</name>
    <dbReference type="NCBI Taxonomy" id="3063998"/>
    <lineage>
        <taxon>Bacteria</taxon>
        <taxon>Pseudomonadati</taxon>
        <taxon>Campylobacterota</taxon>
        <taxon>Epsilonproteobacteria</taxon>
        <taxon>Campylobacterales</taxon>
        <taxon>Helicobacteraceae</taxon>
        <taxon>Helicobacter</taxon>
    </lineage>
</organism>
<dbReference type="SUPFAM" id="SSF103515">
    <property type="entry name" value="Autotransporter"/>
    <property type="match status" value="1"/>
</dbReference>
<keyword evidence="6" id="KW-1185">Reference proteome</keyword>
<reference evidence="3" key="2">
    <citation type="submission" date="2023-07" db="EMBL/GenBank/DDBJ databases">
        <authorList>
            <person name="Aydin F."/>
            <person name="Tarhane S."/>
            <person name="Saticioglu I.B."/>
            <person name="Karakaya E."/>
            <person name="Abay S."/>
            <person name="Guran O."/>
            <person name="Bozkurt E."/>
            <person name="Uzum N."/>
            <person name="Olgun K."/>
            <person name="Jablonski D."/>
        </authorList>
    </citation>
    <scope>NUCLEOTIDE SEQUENCE</scope>
    <source>
        <strain evidence="3">Faydin-H75</strain>
    </source>
</reference>
<feature type="region of interest" description="Disordered" evidence="1">
    <location>
        <begin position="484"/>
        <end position="507"/>
    </location>
</feature>
<dbReference type="Proteomes" id="UP001177258">
    <property type="component" value="Unassembled WGS sequence"/>
</dbReference>
<feature type="region of interest" description="Disordered" evidence="1">
    <location>
        <begin position="645"/>
        <end position="665"/>
    </location>
</feature>
<evidence type="ECO:0000313" key="4">
    <source>
        <dbReference type="EMBL" id="MDP2539821.1"/>
    </source>
</evidence>
<evidence type="ECO:0000256" key="1">
    <source>
        <dbReference type="SAM" id="MobiDB-lite"/>
    </source>
</evidence>
<dbReference type="SMART" id="SM00869">
    <property type="entry name" value="Autotransporter"/>
    <property type="match status" value="1"/>
</dbReference>
<dbReference type="PROSITE" id="PS51208">
    <property type="entry name" value="AUTOTRANSPORTER"/>
    <property type="match status" value="1"/>
</dbReference>
<dbReference type="RefSeq" id="WP_305517769.1">
    <property type="nucleotide sequence ID" value="NZ_JAUPEV010000019.1"/>
</dbReference>
<evidence type="ECO:0000313" key="6">
    <source>
        <dbReference type="Proteomes" id="UP001240777"/>
    </source>
</evidence>